<evidence type="ECO:0000313" key="1">
    <source>
        <dbReference type="EMBL" id="KAK3345937.1"/>
    </source>
</evidence>
<name>A0AAJ0HAC5_9PEZI</name>
<dbReference type="Proteomes" id="UP001275084">
    <property type="component" value="Unassembled WGS sequence"/>
</dbReference>
<sequence length="156" mass="17123">MARTNHHSARAAWKATSSPSLGALAMRGLADRRRDTQTLAGRHQKKLAAAVDWVARRTRFAGRERRRGSVRRKLVFLGPARRMVTQPSTSVGSVVSVGAPAVIRESIHYAVQEETPTRDSVLTRNTMVTDSASAHRGLSIGFYAMGVNANMGREKR</sequence>
<comment type="caution">
    <text evidence="1">The sequence shown here is derived from an EMBL/GenBank/DDBJ whole genome shotgun (WGS) entry which is preliminary data.</text>
</comment>
<reference evidence="1" key="2">
    <citation type="submission" date="2023-06" db="EMBL/GenBank/DDBJ databases">
        <authorList>
            <consortium name="Lawrence Berkeley National Laboratory"/>
            <person name="Haridas S."/>
            <person name="Hensen N."/>
            <person name="Bonometti L."/>
            <person name="Westerberg I."/>
            <person name="Brannstrom I.O."/>
            <person name="Guillou S."/>
            <person name="Cros-Aarteil S."/>
            <person name="Calhoun S."/>
            <person name="Kuo A."/>
            <person name="Mondo S."/>
            <person name="Pangilinan J."/>
            <person name="Riley R."/>
            <person name="Labutti K."/>
            <person name="Andreopoulos B."/>
            <person name="Lipzen A."/>
            <person name="Chen C."/>
            <person name="Yanf M."/>
            <person name="Daum C."/>
            <person name="Ng V."/>
            <person name="Clum A."/>
            <person name="Steindorff A."/>
            <person name="Ohm R."/>
            <person name="Martin F."/>
            <person name="Silar P."/>
            <person name="Natvig D."/>
            <person name="Lalanne C."/>
            <person name="Gautier V."/>
            <person name="Ament-Velasquez S.L."/>
            <person name="Kruys A."/>
            <person name="Hutchinson M.I."/>
            <person name="Powell A.J."/>
            <person name="Barry K."/>
            <person name="Miller A.N."/>
            <person name="Grigoriev I.V."/>
            <person name="Debuchy R."/>
            <person name="Gladieux P."/>
            <person name="Thoren M.H."/>
            <person name="Johannesson H."/>
        </authorList>
    </citation>
    <scope>NUCLEOTIDE SEQUENCE</scope>
    <source>
        <strain evidence="1">CBS 955.72</strain>
    </source>
</reference>
<gene>
    <name evidence="1" type="ORF">B0T25DRAFT_266052</name>
</gene>
<dbReference type="EMBL" id="JAUIQD010000006">
    <property type="protein sequence ID" value="KAK3345937.1"/>
    <property type="molecule type" value="Genomic_DNA"/>
</dbReference>
<keyword evidence="2" id="KW-1185">Reference proteome</keyword>
<dbReference type="AlphaFoldDB" id="A0AAJ0HAC5"/>
<proteinExistence type="predicted"/>
<reference evidence="1" key="1">
    <citation type="journal article" date="2023" name="Mol. Phylogenet. Evol.">
        <title>Genome-scale phylogeny and comparative genomics of the fungal order Sordariales.</title>
        <authorList>
            <person name="Hensen N."/>
            <person name="Bonometti L."/>
            <person name="Westerberg I."/>
            <person name="Brannstrom I.O."/>
            <person name="Guillou S."/>
            <person name="Cros-Aarteil S."/>
            <person name="Calhoun S."/>
            <person name="Haridas S."/>
            <person name="Kuo A."/>
            <person name="Mondo S."/>
            <person name="Pangilinan J."/>
            <person name="Riley R."/>
            <person name="LaButti K."/>
            <person name="Andreopoulos B."/>
            <person name="Lipzen A."/>
            <person name="Chen C."/>
            <person name="Yan M."/>
            <person name="Daum C."/>
            <person name="Ng V."/>
            <person name="Clum A."/>
            <person name="Steindorff A."/>
            <person name="Ohm R.A."/>
            <person name="Martin F."/>
            <person name="Silar P."/>
            <person name="Natvig D.O."/>
            <person name="Lalanne C."/>
            <person name="Gautier V."/>
            <person name="Ament-Velasquez S.L."/>
            <person name="Kruys A."/>
            <person name="Hutchinson M.I."/>
            <person name="Powell A.J."/>
            <person name="Barry K."/>
            <person name="Miller A.N."/>
            <person name="Grigoriev I.V."/>
            <person name="Debuchy R."/>
            <person name="Gladieux P."/>
            <person name="Hiltunen Thoren M."/>
            <person name="Johannesson H."/>
        </authorList>
    </citation>
    <scope>NUCLEOTIDE SEQUENCE</scope>
    <source>
        <strain evidence="1">CBS 955.72</strain>
    </source>
</reference>
<protein>
    <submittedName>
        <fullName evidence="1">Uncharacterized protein</fullName>
    </submittedName>
</protein>
<accession>A0AAJ0HAC5</accession>
<organism evidence="1 2">
    <name type="scientific">Lasiosphaeria hispida</name>
    <dbReference type="NCBI Taxonomy" id="260671"/>
    <lineage>
        <taxon>Eukaryota</taxon>
        <taxon>Fungi</taxon>
        <taxon>Dikarya</taxon>
        <taxon>Ascomycota</taxon>
        <taxon>Pezizomycotina</taxon>
        <taxon>Sordariomycetes</taxon>
        <taxon>Sordariomycetidae</taxon>
        <taxon>Sordariales</taxon>
        <taxon>Lasiosphaeriaceae</taxon>
        <taxon>Lasiosphaeria</taxon>
    </lineage>
</organism>
<evidence type="ECO:0000313" key="2">
    <source>
        <dbReference type="Proteomes" id="UP001275084"/>
    </source>
</evidence>